<dbReference type="EMBL" id="NWUJ01000016">
    <property type="protein sequence ID" value="PFH31116.1"/>
    <property type="molecule type" value="Genomic_DNA"/>
</dbReference>
<keyword evidence="1" id="KW-0349">Heme</keyword>
<protein>
    <submittedName>
        <fullName evidence="7">Cytochrome b5 family heme/steroid binding domain-containing protein</fullName>
    </submittedName>
</protein>
<evidence type="ECO:0000259" key="6">
    <source>
        <dbReference type="PROSITE" id="PS50255"/>
    </source>
</evidence>
<dbReference type="OrthoDB" id="260519at2759"/>
<keyword evidence="5" id="KW-0472">Membrane</keyword>
<dbReference type="GeneID" id="40308042"/>
<dbReference type="PANTHER" id="PTHR19359:SF14">
    <property type="entry name" value="CYTOCHROME B5 A"/>
    <property type="match status" value="1"/>
</dbReference>
<sequence length="151" mass="15854">MATRETETGREPWRTRVVSAEEVRKHNSEKDFWCIIHGVVYDLTPVLDKHPGGVEVLMDYAGEDASDAFEDIGHSFSARRMTVGLEVGVLAGAEDNAPGALSKTAKAATSAAREKADCSTCAGGLLSGRTAAGALIVLAAAATVFYILGIS</sequence>
<feature type="transmembrane region" description="Helical" evidence="5">
    <location>
        <begin position="131"/>
        <end position="150"/>
    </location>
</feature>
<keyword evidence="8" id="KW-1185">Reference proteome</keyword>
<evidence type="ECO:0000313" key="8">
    <source>
        <dbReference type="Proteomes" id="UP000224006"/>
    </source>
</evidence>
<evidence type="ECO:0000256" key="3">
    <source>
        <dbReference type="ARBA" id="ARBA00023004"/>
    </source>
</evidence>
<dbReference type="RefSeq" id="XP_029215125.1">
    <property type="nucleotide sequence ID" value="XM_029361658.1"/>
</dbReference>
<dbReference type="Pfam" id="PF00173">
    <property type="entry name" value="Cyt-b5"/>
    <property type="match status" value="1"/>
</dbReference>
<evidence type="ECO:0000256" key="2">
    <source>
        <dbReference type="ARBA" id="ARBA00022723"/>
    </source>
</evidence>
<name>A0A2A9M5D3_BESBE</name>
<dbReference type="GO" id="GO:0020037">
    <property type="term" value="F:heme binding"/>
    <property type="evidence" value="ECO:0007669"/>
    <property type="project" value="TreeGrafter"/>
</dbReference>
<organism evidence="7 8">
    <name type="scientific">Besnoitia besnoiti</name>
    <name type="common">Apicomplexan protozoan</name>
    <dbReference type="NCBI Taxonomy" id="94643"/>
    <lineage>
        <taxon>Eukaryota</taxon>
        <taxon>Sar</taxon>
        <taxon>Alveolata</taxon>
        <taxon>Apicomplexa</taxon>
        <taxon>Conoidasida</taxon>
        <taxon>Coccidia</taxon>
        <taxon>Eucoccidiorida</taxon>
        <taxon>Eimeriorina</taxon>
        <taxon>Sarcocystidae</taxon>
        <taxon>Besnoitia</taxon>
    </lineage>
</organism>
<keyword evidence="5" id="KW-1133">Transmembrane helix</keyword>
<evidence type="ECO:0000313" key="7">
    <source>
        <dbReference type="EMBL" id="PFH31116.1"/>
    </source>
</evidence>
<dbReference type="SUPFAM" id="SSF55856">
    <property type="entry name" value="Cytochrome b5-like heme/steroid binding domain"/>
    <property type="match status" value="1"/>
</dbReference>
<comment type="similarity">
    <text evidence="4">Belongs to the cytochrome b5 family.</text>
</comment>
<evidence type="ECO:0000256" key="5">
    <source>
        <dbReference type="SAM" id="Phobius"/>
    </source>
</evidence>
<dbReference type="PRINTS" id="PR00363">
    <property type="entry name" value="CYTOCHROMEB5"/>
</dbReference>
<comment type="caution">
    <text evidence="7">The sequence shown here is derived from an EMBL/GenBank/DDBJ whole genome shotgun (WGS) entry which is preliminary data.</text>
</comment>
<keyword evidence="5" id="KW-0812">Transmembrane</keyword>
<feature type="domain" description="Cytochrome b5 heme-binding" evidence="6">
    <location>
        <begin position="15"/>
        <end position="91"/>
    </location>
</feature>
<dbReference type="Gene3D" id="3.10.120.10">
    <property type="entry name" value="Cytochrome b5-like heme/steroid binding domain"/>
    <property type="match status" value="1"/>
</dbReference>
<evidence type="ECO:0000256" key="4">
    <source>
        <dbReference type="ARBA" id="ARBA00038168"/>
    </source>
</evidence>
<dbReference type="GO" id="GO:0016020">
    <property type="term" value="C:membrane"/>
    <property type="evidence" value="ECO:0007669"/>
    <property type="project" value="TreeGrafter"/>
</dbReference>
<keyword evidence="3" id="KW-0408">Iron</keyword>
<dbReference type="Proteomes" id="UP000224006">
    <property type="component" value="Chromosome XIII"/>
</dbReference>
<dbReference type="PANTHER" id="PTHR19359">
    <property type="entry name" value="CYTOCHROME B5"/>
    <property type="match status" value="1"/>
</dbReference>
<dbReference type="PROSITE" id="PS50255">
    <property type="entry name" value="CYTOCHROME_B5_2"/>
    <property type="match status" value="1"/>
</dbReference>
<dbReference type="InterPro" id="IPR036400">
    <property type="entry name" value="Cyt_B5-like_heme/steroid_sf"/>
</dbReference>
<dbReference type="GO" id="GO:0046872">
    <property type="term" value="F:metal ion binding"/>
    <property type="evidence" value="ECO:0007669"/>
    <property type="project" value="UniProtKB-KW"/>
</dbReference>
<dbReference type="InterPro" id="IPR050668">
    <property type="entry name" value="Cytochrome_b5"/>
</dbReference>
<reference evidence="7 8" key="1">
    <citation type="submission" date="2017-09" db="EMBL/GenBank/DDBJ databases">
        <title>Genome sequencing of Besnoitia besnoiti strain Bb-Ger1.</title>
        <authorList>
            <person name="Schares G."/>
            <person name="Venepally P."/>
            <person name="Lorenzi H.A."/>
        </authorList>
    </citation>
    <scope>NUCLEOTIDE SEQUENCE [LARGE SCALE GENOMIC DNA]</scope>
    <source>
        <strain evidence="7 8">Bb-Ger1</strain>
    </source>
</reference>
<dbReference type="KEGG" id="bbes:BESB_029900"/>
<proteinExistence type="inferred from homology"/>
<dbReference type="SMART" id="SM01117">
    <property type="entry name" value="Cyt-b5"/>
    <property type="match status" value="1"/>
</dbReference>
<dbReference type="VEuPathDB" id="ToxoDB:BESB_029900"/>
<dbReference type="InterPro" id="IPR001199">
    <property type="entry name" value="Cyt_B5-like_heme/steroid-bd"/>
</dbReference>
<accession>A0A2A9M5D3</accession>
<dbReference type="AlphaFoldDB" id="A0A2A9M5D3"/>
<keyword evidence="2" id="KW-0479">Metal-binding</keyword>
<evidence type="ECO:0000256" key="1">
    <source>
        <dbReference type="ARBA" id="ARBA00022617"/>
    </source>
</evidence>
<gene>
    <name evidence="7" type="ORF">BESB_029900</name>
</gene>
<dbReference type="STRING" id="94643.A0A2A9M5D3"/>